<evidence type="ECO:0000313" key="3">
    <source>
        <dbReference type="Proteomes" id="UP001589590"/>
    </source>
</evidence>
<accession>A0ABV5GYW6</accession>
<evidence type="ECO:0000313" key="2">
    <source>
        <dbReference type="EMBL" id="MFB9104649.1"/>
    </source>
</evidence>
<dbReference type="CDD" id="cd10929">
    <property type="entry name" value="CE4_u5"/>
    <property type="match status" value="1"/>
</dbReference>
<dbReference type="Pfam" id="PF01522">
    <property type="entry name" value="Polysacc_deac_1"/>
    <property type="match status" value="1"/>
</dbReference>
<dbReference type="Proteomes" id="UP001589590">
    <property type="component" value="Unassembled WGS sequence"/>
</dbReference>
<comment type="caution">
    <text evidence="2">The sequence shown here is derived from an EMBL/GenBank/DDBJ whole genome shotgun (WGS) entry which is preliminary data.</text>
</comment>
<feature type="domain" description="NodB homology" evidence="1">
    <location>
        <begin position="34"/>
        <end position="182"/>
    </location>
</feature>
<dbReference type="Gene3D" id="3.20.20.370">
    <property type="entry name" value="Glycoside hydrolase/deacetylase"/>
    <property type="match status" value="1"/>
</dbReference>
<dbReference type="RefSeq" id="WP_290273608.1">
    <property type="nucleotide sequence ID" value="NZ_JAUFQP010000013.1"/>
</dbReference>
<dbReference type="InterPro" id="IPR002509">
    <property type="entry name" value="NODB_dom"/>
</dbReference>
<keyword evidence="3" id="KW-1185">Reference proteome</keyword>
<dbReference type="InterPro" id="IPR011330">
    <property type="entry name" value="Glyco_hydro/deAcase_b/a-brl"/>
</dbReference>
<proteinExistence type="predicted"/>
<reference evidence="2 3" key="1">
    <citation type="submission" date="2024-09" db="EMBL/GenBank/DDBJ databases">
        <authorList>
            <person name="Sun Q."/>
            <person name="Mori K."/>
        </authorList>
    </citation>
    <scope>NUCLEOTIDE SEQUENCE [LARGE SCALE GENOMIC DNA]</scope>
    <source>
        <strain evidence="2 3">CECT 8300</strain>
    </source>
</reference>
<gene>
    <name evidence="2" type="ORF">ACFFU1_07055</name>
</gene>
<protein>
    <submittedName>
        <fullName evidence="2">Polysaccharide deacetylase family protein</fullName>
    </submittedName>
</protein>
<name>A0ABV5GYW6_9FLAO</name>
<sequence length="326" mass="38077">MNGKFVISLDFELHWGLFDAKSIEDYKTNLQNTPKAISKILKLSDQYNVRLTFSIVGFLFNKNNIDLKANTPEHLPTYANSNFNPYPLIETIDKNYKTLSPYYFARPIIEKIAQNKLHEIGTHTYSHYYCLASGQTIDQFDSDIETAVKVSAALDIDCKSIIFPRNEVNNKYLDVCAKHGITSYRGTENAWPFKNTNFNKLAPAFRLLDSYFKIFGNHTYNIQKLKNNFKHCVNLPSSRFLRPYKKKLSFLEPLKLRRIKKAMTYAAKHNELYHLWWHPHNFGSDLNKNLEILTAIYTHYQELHKKYGFESETMTSLSAKLMNQDK</sequence>
<evidence type="ECO:0000259" key="1">
    <source>
        <dbReference type="Pfam" id="PF01522"/>
    </source>
</evidence>
<organism evidence="2 3">
    <name type="scientific">Algibacter miyuki</name>
    <dbReference type="NCBI Taxonomy" id="1306933"/>
    <lineage>
        <taxon>Bacteria</taxon>
        <taxon>Pseudomonadati</taxon>
        <taxon>Bacteroidota</taxon>
        <taxon>Flavobacteriia</taxon>
        <taxon>Flavobacteriales</taxon>
        <taxon>Flavobacteriaceae</taxon>
        <taxon>Algibacter</taxon>
    </lineage>
</organism>
<dbReference type="EMBL" id="JBHMFA010000005">
    <property type="protein sequence ID" value="MFB9104649.1"/>
    <property type="molecule type" value="Genomic_DNA"/>
</dbReference>
<dbReference type="SUPFAM" id="SSF88713">
    <property type="entry name" value="Glycoside hydrolase/deacetylase"/>
    <property type="match status" value="1"/>
</dbReference>